<evidence type="ECO:0000256" key="3">
    <source>
        <dbReference type="ARBA" id="ARBA00022692"/>
    </source>
</evidence>
<dbReference type="AlphaFoldDB" id="A0A9E6XY84"/>
<dbReference type="Pfam" id="PF06271">
    <property type="entry name" value="RDD"/>
    <property type="match status" value="1"/>
</dbReference>
<sequence>MSATVPPVPPAQPVPGAAPVALATTRAPPVAEPVVVVTGPYAGLATRTLAFAADAIVINVVGWFVAAIVTLCLSLLSLPSSVKDVLLVIGAGIALVWTASYFCFFWSTTGQTPGNRLMRIRVVEVATGQPIKPRRAFGRMLGLVLSALLLCTGFLLILFDGRRRALHDRLSGTIVADVAAEPPIRTVAPPRRTRR</sequence>
<protein>
    <recommendedName>
        <fullName evidence="7">RDD domain-containing protein</fullName>
    </recommendedName>
</protein>
<dbReference type="InterPro" id="IPR051791">
    <property type="entry name" value="Pra-immunoreactive"/>
</dbReference>
<feature type="domain" description="RDD" evidence="7">
    <location>
        <begin position="41"/>
        <end position="172"/>
    </location>
</feature>
<feature type="transmembrane region" description="Helical" evidence="6">
    <location>
        <begin position="56"/>
        <end position="78"/>
    </location>
</feature>
<evidence type="ECO:0000256" key="4">
    <source>
        <dbReference type="ARBA" id="ARBA00022989"/>
    </source>
</evidence>
<dbReference type="Proteomes" id="UP001162834">
    <property type="component" value="Chromosome"/>
</dbReference>
<dbReference type="PANTHER" id="PTHR36115">
    <property type="entry name" value="PROLINE-RICH ANTIGEN HOMOLOG-RELATED"/>
    <property type="match status" value="1"/>
</dbReference>
<feature type="transmembrane region" description="Helical" evidence="6">
    <location>
        <begin position="140"/>
        <end position="159"/>
    </location>
</feature>
<name>A0A9E6XY84_9ACTN</name>
<evidence type="ECO:0000256" key="5">
    <source>
        <dbReference type="ARBA" id="ARBA00023136"/>
    </source>
</evidence>
<proteinExistence type="predicted"/>
<evidence type="ECO:0000256" key="2">
    <source>
        <dbReference type="ARBA" id="ARBA00022475"/>
    </source>
</evidence>
<keyword evidence="5 6" id="KW-0472">Membrane</keyword>
<evidence type="ECO:0000256" key="6">
    <source>
        <dbReference type="SAM" id="Phobius"/>
    </source>
</evidence>
<dbReference type="PANTHER" id="PTHR36115:SF4">
    <property type="entry name" value="MEMBRANE PROTEIN"/>
    <property type="match status" value="1"/>
</dbReference>
<dbReference type="EMBL" id="CP087164">
    <property type="protein sequence ID" value="UGS36722.1"/>
    <property type="molecule type" value="Genomic_DNA"/>
</dbReference>
<evidence type="ECO:0000313" key="9">
    <source>
        <dbReference type="Proteomes" id="UP001162834"/>
    </source>
</evidence>
<dbReference type="GO" id="GO:0005886">
    <property type="term" value="C:plasma membrane"/>
    <property type="evidence" value="ECO:0007669"/>
    <property type="project" value="UniProtKB-SubCell"/>
</dbReference>
<keyword evidence="4 6" id="KW-1133">Transmembrane helix</keyword>
<evidence type="ECO:0000259" key="7">
    <source>
        <dbReference type="Pfam" id="PF06271"/>
    </source>
</evidence>
<keyword evidence="9" id="KW-1185">Reference proteome</keyword>
<evidence type="ECO:0000256" key="1">
    <source>
        <dbReference type="ARBA" id="ARBA00004651"/>
    </source>
</evidence>
<dbReference type="RefSeq" id="WP_259310788.1">
    <property type="nucleotide sequence ID" value="NZ_CP087164.1"/>
</dbReference>
<accession>A0A9E6XY84</accession>
<keyword evidence="2" id="KW-1003">Cell membrane</keyword>
<organism evidence="8 9">
    <name type="scientific">Capillimicrobium parvum</name>
    <dbReference type="NCBI Taxonomy" id="2884022"/>
    <lineage>
        <taxon>Bacteria</taxon>
        <taxon>Bacillati</taxon>
        <taxon>Actinomycetota</taxon>
        <taxon>Thermoleophilia</taxon>
        <taxon>Solirubrobacterales</taxon>
        <taxon>Capillimicrobiaceae</taxon>
        <taxon>Capillimicrobium</taxon>
    </lineage>
</organism>
<dbReference type="KEGG" id="sbae:DSM104329_03131"/>
<comment type="subcellular location">
    <subcellularLocation>
        <location evidence="1">Cell membrane</location>
        <topology evidence="1">Multi-pass membrane protein</topology>
    </subcellularLocation>
</comment>
<reference evidence="8" key="1">
    <citation type="journal article" date="2022" name="Int. J. Syst. Evol. Microbiol.">
        <title>Pseudomonas aegrilactucae sp. nov. and Pseudomonas morbosilactucae sp. nov., pathogens causing bacterial rot of lettuce in Japan.</title>
        <authorList>
            <person name="Sawada H."/>
            <person name="Fujikawa T."/>
            <person name="Satou M."/>
        </authorList>
    </citation>
    <scope>NUCLEOTIDE SEQUENCE</scope>
    <source>
        <strain evidence="8">0166_1</strain>
    </source>
</reference>
<evidence type="ECO:0000313" key="8">
    <source>
        <dbReference type="EMBL" id="UGS36722.1"/>
    </source>
</evidence>
<gene>
    <name evidence="8" type="ORF">DSM104329_03131</name>
</gene>
<feature type="transmembrane region" description="Helical" evidence="6">
    <location>
        <begin position="85"/>
        <end position="107"/>
    </location>
</feature>
<dbReference type="InterPro" id="IPR010432">
    <property type="entry name" value="RDD"/>
</dbReference>
<keyword evidence="3 6" id="KW-0812">Transmembrane</keyword>